<dbReference type="InterPro" id="IPR000055">
    <property type="entry name" value="Restrct_endonuc_typeI_TRD"/>
</dbReference>
<dbReference type="GO" id="GO:0009307">
    <property type="term" value="P:DNA restriction-modification system"/>
    <property type="evidence" value="ECO:0007669"/>
    <property type="project" value="UniProtKB-KW"/>
</dbReference>
<evidence type="ECO:0000256" key="3">
    <source>
        <dbReference type="ARBA" id="ARBA00023125"/>
    </source>
</evidence>
<gene>
    <name evidence="5" type="ORF">BWX89_01769</name>
</gene>
<dbReference type="SUPFAM" id="SSF116734">
    <property type="entry name" value="DNA methylase specificity domain"/>
    <property type="match status" value="2"/>
</dbReference>
<proteinExistence type="inferred from homology"/>
<dbReference type="InterPro" id="IPR044946">
    <property type="entry name" value="Restrct_endonuc_typeI_TRD_sf"/>
</dbReference>
<keyword evidence="3" id="KW-0238">DNA-binding</keyword>
<reference evidence="5" key="1">
    <citation type="submission" date="2017-02" db="EMBL/GenBank/DDBJ databases">
        <title>Delving into the versatile metabolic prowess of the omnipresent phylum Bacteroidetes.</title>
        <authorList>
            <person name="Nobu M.K."/>
            <person name="Mei R."/>
            <person name="Narihiro T."/>
            <person name="Kuroda K."/>
            <person name="Liu W.-T."/>
        </authorList>
    </citation>
    <scope>NUCLEOTIDE SEQUENCE</scope>
    <source>
        <strain evidence="5">ADurb.Bin131</strain>
    </source>
</reference>
<dbReference type="EMBL" id="MWDQ01000152">
    <property type="protein sequence ID" value="OQB71653.1"/>
    <property type="molecule type" value="Genomic_DNA"/>
</dbReference>
<name>A0A1V6C3Z4_UNCT6</name>
<dbReference type="InterPro" id="IPR052021">
    <property type="entry name" value="Type-I_RS_S_subunit"/>
</dbReference>
<dbReference type="AlphaFoldDB" id="A0A1V6C3Z4"/>
<protein>
    <submittedName>
        <fullName evidence="5">EcoKI restriction-modification system protein HsdS</fullName>
    </submittedName>
</protein>
<dbReference type="Pfam" id="PF01420">
    <property type="entry name" value="Methylase_S"/>
    <property type="match status" value="2"/>
</dbReference>
<dbReference type="Proteomes" id="UP000485562">
    <property type="component" value="Unassembled WGS sequence"/>
</dbReference>
<dbReference type="CDD" id="cd17256">
    <property type="entry name" value="RMtype1_S_EcoJA65PI-TRD1-CR1_like"/>
    <property type="match status" value="1"/>
</dbReference>
<evidence type="ECO:0000256" key="2">
    <source>
        <dbReference type="ARBA" id="ARBA00022747"/>
    </source>
</evidence>
<evidence type="ECO:0000256" key="1">
    <source>
        <dbReference type="ARBA" id="ARBA00010923"/>
    </source>
</evidence>
<feature type="domain" description="Type I restriction modification DNA specificity" evidence="4">
    <location>
        <begin position="292"/>
        <end position="460"/>
    </location>
</feature>
<evidence type="ECO:0000259" key="4">
    <source>
        <dbReference type="Pfam" id="PF01420"/>
    </source>
</evidence>
<sequence length="485" mass="55308">MSKNPQQSAEIFTIWSNEIESRLDPFFYRPIFKKLVAVVNGTKRKAHLLSDIVQFSFAGDWGEDPDTFEPSPDYQLCYVLRNTNFDNKYNLNFDDVAQRYVKNSKIEKLALQKGDILIEKSGGSPIQPVGRVAFVDDLPFNKPVIFSNFLQKIRIAGDSFFPEYVFTFLQTIYHLGYTEFLQNQTTGIKNLRLDDFFKIKIVELPKNEQKKIAKFAFDARKNAKKMEEKAMKILSSIDDFVLGELGIDMPRGKAERVFQVWSDEIEGRIDALFYKPFLRSLLEQIKKQKHFTLGEAITEMSGGATPKVTGDYYLEEGGVPFLRVQNITEMGINLDDVKFIKPEVHEKMLKRSQLKKDDLVFTIIGRPGTVSVVPENFEGNISQNSVRFHLQNEINKTKIIPDYVAVFLNTKIGKDLSLRWTAGGAQPALNADIVKKLIVPLPSVAKQEKIIAGVKTIYEKAKRLRQEAESIVISAQKEVEQMILA</sequence>
<comment type="caution">
    <text evidence="5">The sequence shown here is derived from an EMBL/GenBank/DDBJ whole genome shotgun (WGS) entry which is preliminary data.</text>
</comment>
<feature type="domain" description="Type I restriction modification DNA specificity" evidence="4">
    <location>
        <begin position="104"/>
        <end position="216"/>
    </location>
</feature>
<dbReference type="Gene3D" id="3.90.220.20">
    <property type="entry name" value="DNA methylase specificity domains"/>
    <property type="match status" value="2"/>
</dbReference>
<dbReference type="PANTHER" id="PTHR30408:SF12">
    <property type="entry name" value="TYPE I RESTRICTION ENZYME MJAVIII SPECIFICITY SUBUNIT"/>
    <property type="match status" value="1"/>
</dbReference>
<dbReference type="PANTHER" id="PTHR30408">
    <property type="entry name" value="TYPE-1 RESTRICTION ENZYME ECOKI SPECIFICITY PROTEIN"/>
    <property type="match status" value="1"/>
</dbReference>
<dbReference type="GO" id="GO:0003677">
    <property type="term" value="F:DNA binding"/>
    <property type="evidence" value="ECO:0007669"/>
    <property type="project" value="UniProtKB-KW"/>
</dbReference>
<accession>A0A1V6C3Z4</accession>
<keyword evidence="2" id="KW-0680">Restriction system</keyword>
<evidence type="ECO:0000313" key="5">
    <source>
        <dbReference type="EMBL" id="OQB71653.1"/>
    </source>
</evidence>
<organism evidence="5">
    <name type="scientific">candidate division TA06 bacterium ADurb.Bin131</name>
    <dbReference type="NCBI Taxonomy" id="1852827"/>
    <lineage>
        <taxon>Bacteria</taxon>
        <taxon>Bacteria division TA06</taxon>
    </lineage>
</organism>
<comment type="similarity">
    <text evidence="1">Belongs to the type-I restriction system S methylase family.</text>
</comment>